<gene>
    <name evidence="1" type="ORF">MAE01_03540</name>
</gene>
<dbReference type="EMBL" id="BJUW01000001">
    <property type="protein sequence ID" value="GEK85178.1"/>
    <property type="molecule type" value="Genomic_DNA"/>
</dbReference>
<proteinExistence type="predicted"/>
<comment type="caution">
    <text evidence="1">The sequence shown here is derived from an EMBL/GenBank/DDBJ whole genome shotgun (WGS) entry which is preliminary data.</text>
</comment>
<accession>A0A511AAG8</accession>
<dbReference type="Proteomes" id="UP000321225">
    <property type="component" value="Unassembled WGS sequence"/>
</dbReference>
<reference evidence="1 2" key="1">
    <citation type="submission" date="2019-07" db="EMBL/GenBank/DDBJ databases">
        <title>Whole genome shotgun sequence of Microbacterium aerolatum NBRC 103071.</title>
        <authorList>
            <person name="Hosoyama A."/>
            <person name="Uohara A."/>
            <person name="Ohji S."/>
            <person name="Ichikawa N."/>
        </authorList>
    </citation>
    <scope>NUCLEOTIDE SEQUENCE [LARGE SCALE GENOMIC DNA]</scope>
    <source>
        <strain evidence="1 2">NBRC 103071</strain>
    </source>
</reference>
<keyword evidence="2" id="KW-1185">Reference proteome</keyword>
<dbReference type="AlphaFoldDB" id="A0A511AAG8"/>
<evidence type="ECO:0000313" key="1">
    <source>
        <dbReference type="EMBL" id="GEK85178.1"/>
    </source>
</evidence>
<evidence type="ECO:0000313" key="2">
    <source>
        <dbReference type="Proteomes" id="UP000321225"/>
    </source>
</evidence>
<protein>
    <submittedName>
        <fullName evidence="1">Uncharacterized protein</fullName>
    </submittedName>
</protein>
<sequence length="344" mass="36443">MTALYGIRTAGGLFVVDVAAGLVIHAPFTITPVGQPGWQPAMLALDTLQGDPVRPIDNEEVLDEIAFWGGILRSEDSADGERILWCVPLRIFEDDPIHAGLVVAGGFVFAREEMTSFNRLQPGGASAGMPDIRAVLGRYADDESVLAFEVPRGFVLTPGRRGRADAHRQIPAELEAVTLFVTASGSVHAISAAGYWSKITSRSHAVPAGAGSWHSGLVVAVPTSVATTADSVGEAIQHPDSRRGVEQVTLGDHLYVHTRAQWTLTTPIVRILAGILVDRVDDRGTYVVAGPDAAWIVEDSVLLPVHDGDILPAPVFLAVGDRVGSSVITCVVWLQESTAPTTAA</sequence>
<name>A0A511AAG8_9MICO</name>
<organism evidence="1 2">
    <name type="scientific">Microbacterium aerolatum</name>
    <dbReference type="NCBI Taxonomy" id="153731"/>
    <lineage>
        <taxon>Bacteria</taxon>
        <taxon>Bacillati</taxon>
        <taxon>Actinomycetota</taxon>
        <taxon>Actinomycetes</taxon>
        <taxon>Micrococcales</taxon>
        <taxon>Microbacteriaceae</taxon>
        <taxon>Microbacterium</taxon>
    </lineage>
</organism>